<sequence>LPLLLLLLISSLSSLSDCREISGISSDADRRILRSDDEAKSAFESWIAEHKKTYGSAAEKQKRFEIFKNKLNYIDERNAIPGRLYKLGLNRFSDLTSEEYRKTFLGYKPSLRRRNSTTVGRRDVYAPAVGKKNLPTSVDWRTKGVVNPIKDQGQCGT</sequence>
<dbReference type="Gene3D" id="1.10.287.2250">
    <property type="match status" value="1"/>
</dbReference>
<dbReference type="OrthoDB" id="615630at2759"/>
<dbReference type="PANTHER" id="PTHR12411">
    <property type="entry name" value="CYSTEINE PROTEASE FAMILY C1-RELATED"/>
    <property type="match status" value="1"/>
</dbReference>
<comment type="caution">
    <text evidence="4">The sequence shown here is derived from an EMBL/GenBank/DDBJ whole genome shotgun (WGS) entry which is preliminary data.</text>
</comment>
<feature type="chain" id="PRO_5018774305" evidence="2">
    <location>
        <begin position="19"/>
        <end position="157"/>
    </location>
</feature>
<dbReference type="Proteomes" id="UP000015453">
    <property type="component" value="Unassembled WGS sequence"/>
</dbReference>
<dbReference type="AlphaFoldDB" id="S8CDN4"/>
<accession>S8CDN4</accession>
<dbReference type="SMART" id="SM00848">
    <property type="entry name" value="Inhibitor_I29"/>
    <property type="match status" value="1"/>
</dbReference>
<dbReference type="InterPro" id="IPR000668">
    <property type="entry name" value="Peptidase_C1A_C"/>
</dbReference>
<evidence type="ECO:0000256" key="2">
    <source>
        <dbReference type="SAM" id="SignalP"/>
    </source>
</evidence>
<feature type="signal peptide" evidence="2">
    <location>
        <begin position="1"/>
        <end position="18"/>
    </location>
</feature>
<keyword evidence="4" id="KW-0378">Hydrolase</keyword>
<dbReference type="EMBL" id="AUSU01004509">
    <property type="protein sequence ID" value="EPS64955.1"/>
    <property type="molecule type" value="Genomic_DNA"/>
</dbReference>
<organism evidence="4 5">
    <name type="scientific">Genlisea aurea</name>
    <dbReference type="NCBI Taxonomy" id="192259"/>
    <lineage>
        <taxon>Eukaryota</taxon>
        <taxon>Viridiplantae</taxon>
        <taxon>Streptophyta</taxon>
        <taxon>Embryophyta</taxon>
        <taxon>Tracheophyta</taxon>
        <taxon>Spermatophyta</taxon>
        <taxon>Magnoliopsida</taxon>
        <taxon>eudicotyledons</taxon>
        <taxon>Gunneridae</taxon>
        <taxon>Pentapetalae</taxon>
        <taxon>asterids</taxon>
        <taxon>lamiids</taxon>
        <taxon>Lamiales</taxon>
        <taxon>Lentibulariaceae</taxon>
        <taxon>Genlisea</taxon>
    </lineage>
</organism>
<dbReference type="SUPFAM" id="SSF54001">
    <property type="entry name" value="Cysteine proteinases"/>
    <property type="match status" value="1"/>
</dbReference>
<proteinExistence type="inferred from homology"/>
<evidence type="ECO:0000313" key="4">
    <source>
        <dbReference type="EMBL" id="EPS64955.1"/>
    </source>
</evidence>
<evidence type="ECO:0000256" key="1">
    <source>
        <dbReference type="ARBA" id="ARBA00008455"/>
    </source>
</evidence>
<protein>
    <submittedName>
        <fullName evidence="4">Cysteine protease</fullName>
    </submittedName>
</protein>
<keyword evidence="2" id="KW-0732">Signal</keyword>
<name>S8CDN4_9LAMI</name>
<dbReference type="Gene3D" id="3.90.70.10">
    <property type="entry name" value="Cysteine proteinases"/>
    <property type="match status" value="1"/>
</dbReference>
<keyword evidence="5" id="KW-1185">Reference proteome</keyword>
<reference evidence="4 5" key="1">
    <citation type="journal article" date="2013" name="BMC Genomics">
        <title>The miniature genome of a carnivorous plant Genlisea aurea contains a low number of genes and short non-coding sequences.</title>
        <authorList>
            <person name="Leushkin E.V."/>
            <person name="Sutormin R.A."/>
            <person name="Nabieva E.R."/>
            <person name="Penin A.A."/>
            <person name="Kondrashov A.S."/>
            <person name="Logacheva M.D."/>
        </authorList>
    </citation>
    <scope>NUCLEOTIDE SEQUENCE [LARGE SCALE GENOMIC DNA]</scope>
</reference>
<feature type="domain" description="Cathepsin propeptide inhibitor" evidence="3">
    <location>
        <begin position="43"/>
        <end position="100"/>
    </location>
</feature>
<comment type="similarity">
    <text evidence="1">Belongs to the peptidase C1 family.</text>
</comment>
<dbReference type="Pfam" id="PF00112">
    <property type="entry name" value="Peptidase_C1"/>
    <property type="match status" value="1"/>
</dbReference>
<dbReference type="InterPro" id="IPR013128">
    <property type="entry name" value="Peptidase_C1A"/>
</dbReference>
<dbReference type="InterPro" id="IPR038765">
    <property type="entry name" value="Papain-like_cys_pep_sf"/>
</dbReference>
<evidence type="ECO:0000313" key="5">
    <source>
        <dbReference type="Proteomes" id="UP000015453"/>
    </source>
</evidence>
<dbReference type="Pfam" id="PF08246">
    <property type="entry name" value="Inhibitor_I29"/>
    <property type="match status" value="1"/>
</dbReference>
<evidence type="ECO:0000259" key="3">
    <source>
        <dbReference type="SMART" id="SM00848"/>
    </source>
</evidence>
<keyword evidence="4" id="KW-0645">Protease</keyword>
<dbReference type="GO" id="GO:0006508">
    <property type="term" value="P:proteolysis"/>
    <property type="evidence" value="ECO:0007669"/>
    <property type="project" value="UniProtKB-KW"/>
</dbReference>
<dbReference type="InterPro" id="IPR013201">
    <property type="entry name" value="Prot_inhib_I29"/>
</dbReference>
<dbReference type="GO" id="GO:0008234">
    <property type="term" value="F:cysteine-type peptidase activity"/>
    <property type="evidence" value="ECO:0007669"/>
    <property type="project" value="InterPro"/>
</dbReference>
<gene>
    <name evidence="4" type="ORF">M569_09824</name>
</gene>
<feature type="non-terminal residue" evidence="4">
    <location>
        <position position="1"/>
    </location>
</feature>